<accession>A0A1E7KPU8</accession>
<gene>
    <name evidence="1" type="ORF">AN216_00965</name>
</gene>
<name>A0A1E7KPU8_9ACTN</name>
<comment type="caution">
    <text evidence="1">The sequence shown here is derived from an EMBL/GenBank/DDBJ whole genome shotgun (WGS) entry which is preliminary data.</text>
</comment>
<reference evidence="1 2" key="1">
    <citation type="journal article" date="2016" name="Front. Microbiol.">
        <title>Comparative Genomics Analysis of Streptomyces Species Reveals Their Adaptation to the Marine Environment and Their Diversity at the Genomic Level.</title>
        <authorList>
            <person name="Tian X."/>
            <person name="Zhang Z."/>
            <person name="Yang T."/>
            <person name="Chen M."/>
            <person name="Li J."/>
            <person name="Chen F."/>
            <person name="Yang J."/>
            <person name="Li W."/>
            <person name="Zhang B."/>
            <person name="Zhang Z."/>
            <person name="Wu J."/>
            <person name="Zhang C."/>
            <person name="Long L."/>
            <person name="Xiao J."/>
        </authorList>
    </citation>
    <scope>NUCLEOTIDE SEQUENCE [LARGE SCALE GENOMIC DNA]</scope>
    <source>
        <strain evidence="1 2">SCSIO 02100</strain>
    </source>
</reference>
<dbReference type="STRING" id="1075402.AN216_00965"/>
<organism evidence="1 2">
    <name type="scientific">Streptomyces oceani</name>
    <dbReference type="NCBI Taxonomy" id="1075402"/>
    <lineage>
        <taxon>Bacteria</taxon>
        <taxon>Bacillati</taxon>
        <taxon>Actinomycetota</taxon>
        <taxon>Actinomycetes</taxon>
        <taxon>Kitasatosporales</taxon>
        <taxon>Streptomycetaceae</taxon>
        <taxon>Streptomyces</taxon>
    </lineage>
</organism>
<evidence type="ECO:0000313" key="1">
    <source>
        <dbReference type="EMBL" id="OEV05881.1"/>
    </source>
</evidence>
<sequence>AAGDAASVRAHAHFFTEQADRHGGGHVRAPLAAYLAALARTLRASGSTPTVRTRHGGWTLRAVEHDQLLAGAARLSYLLARVYVDEQRHGLAQRTFRAAGELAEEAGVPAEAAFARRALSTQAHQLGHRQDSLALAEAACAIAPPDTEPSARSFLYAGLAVAAAGTGRRTAALGALRQAERELSHADALGGGPIGGYQEAALQYQTGRVRACLGDRAGAIAELRDSLRSRAPDERRARALSHAELAELLLAEERLDEACAAWEVFLSDCSMVRSGRARRARARIPALLRPYARQECVQALLARSDAQQRGHCTQ</sequence>
<proteinExistence type="predicted"/>
<dbReference type="EMBL" id="LJGU01000091">
    <property type="protein sequence ID" value="OEV05881.1"/>
    <property type="molecule type" value="Genomic_DNA"/>
</dbReference>
<dbReference type="AlphaFoldDB" id="A0A1E7KPU8"/>
<dbReference type="Proteomes" id="UP000176101">
    <property type="component" value="Unassembled WGS sequence"/>
</dbReference>
<evidence type="ECO:0008006" key="3">
    <source>
        <dbReference type="Google" id="ProtNLM"/>
    </source>
</evidence>
<dbReference type="SUPFAM" id="SSF48452">
    <property type="entry name" value="TPR-like"/>
    <property type="match status" value="1"/>
</dbReference>
<evidence type="ECO:0000313" key="2">
    <source>
        <dbReference type="Proteomes" id="UP000176101"/>
    </source>
</evidence>
<dbReference type="Gene3D" id="1.25.40.10">
    <property type="entry name" value="Tetratricopeptide repeat domain"/>
    <property type="match status" value="1"/>
</dbReference>
<keyword evidence="2" id="KW-1185">Reference proteome</keyword>
<protein>
    <recommendedName>
        <fullName evidence="3">Transcriptional regulator</fullName>
    </recommendedName>
</protein>
<feature type="non-terminal residue" evidence="1">
    <location>
        <position position="1"/>
    </location>
</feature>
<dbReference type="InterPro" id="IPR011990">
    <property type="entry name" value="TPR-like_helical_dom_sf"/>
</dbReference>